<protein>
    <recommendedName>
        <fullName evidence="5">Putrescine-binding periplasmic protein</fullName>
    </recommendedName>
</protein>
<keyword evidence="2 5" id="KW-0813">Transport</keyword>
<keyword evidence="8" id="KW-1185">Reference proteome</keyword>
<comment type="subcellular location">
    <subcellularLocation>
        <location evidence="1 5">Periplasm</location>
    </subcellularLocation>
</comment>
<dbReference type="PANTHER" id="PTHR30222:SF17">
    <property type="entry name" value="SPERMIDINE_PUTRESCINE-BINDING PERIPLASMIC PROTEIN"/>
    <property type="match status" value="1"/>
</dbReference>
<comment type="caution">
    <text evidence="7">The sequence shown here is derived from an EMBL/GenBank/DDBJ whole genome shotgun (WGS) entry which is preliminary data.</text>
</comment>
<evidence type="ECO:0000256" key="3">
    <source>
        <dbReference type="ARBA" id="ARBA00022729"/>
    </source>
</evidence>
<dbReference type="Gene3D" id="3.40.190.10">
    <property type="entry name" value="Periplasmic binding protein-like II"/>
    <property type="match status" value="2"/>
</dbReference>
<dbReference type="PANTHER" id="PTHR30222">
    <property type="entry name" value="SPERMIDINE/PUTRESCINE-BINDING PERIPLASMIC PROTEIN"/>
    <property type="match status" value="1"/>
</dbReference>
<dbReference type="GO" id="GO:0015846">
    <property type="term" value="P:polyamine transport"/>
    <property type="evidence" value="ECO:0007669"/>
    <property type="project" value="InterPro"/>
</dbReference>
<feature type="signal peptide" evidence="6">
    <location>
        <begin position="1"/>
        <end position="19"/>
    </location>
</feature>
<evidence type="ECO:0000256" key="2">
    <source>
        <dbReference type="ARBA" id="ARBA00022448"/>
    </source>
</evidence>
<dbReference type="EMBL" id="BMDI01000002">
    <property type="protein sequence ID" value="GGI20072.1"/>
    <property type="molecule type" value="Genomic_DNA"/>
</dbReference>
<reference evidence="8" key="1">
    <citation type="journal article" date="2019" name="Int. J. Syst. Evol. Microbiol.">
        <title>The Global Catalogue of Microorganisms (GCM) 10K type strain sequencing project: providing services to taxonomists for standard genome sequencing and annotation.</title>
        <authorList>
            <consortium name="The Broad Institute Genomics Platform"/>
            <consortium name="The Broad Institute Genome Sequencing Center for Infectious Disease"/>
            <person name="Wu L."/>
            <person name="Ma J."/>
        </authorList>
    </citation>
    <scope>NUCLEOTIDE SEQUENCE [LARGE SCALE GENOMIC DNA]</scope>
    <source>
        <strain evidence="8">CCM 2767</strain>
    </source>
</reference>
<dbReference type="SUPFAM" id="SSF53850">
    <property type="entry name" value="Periplasmic binding protein-like II"/>
    <property type="match status" value="1"/>
</dbReference>
<sequence>MKKLLAVFSLLLIGASAQAQDKLHLYNWNNYLADATVKAFEASCKCQLVQSYYGDNEEMLAKLAAGAKGYDLLVPTGNALQSLIKQNALKPLDKKLLPNLKNVNPQMMDTQFDKGNQFSVPYAYTVTVLGYNEQKMKELGIKVDSWAAIFDPVILSKIKGKVTVLDSANELMAAAMKYLGYSINDTDEKKWQEAKNVILKAKPYWAAFNGTSYIKGLTVGDIWLVHGYSNDIYQADEDAKAAGRKFRIRHALPKEGAAMSLDSLVIPKDAPRPDLAHKFINFVLDGKNGAELSNLIGSGSPNSASIPFIKPDLAKNQAIFPDAATTAKLEMLQDLNSKQRRTLNRIWTEIRAR</sequence>
<organism evidence="7 8">
    <name type="scientific">Oxalicibacterium faecigallinarum</name>
    <dbReference type="NCBI Taxonomy" id="573741"/>
    <lineage>
        <taxon>Bacteria</taxon>
        <taxon>Pseudomonadati</taxon>
        <taxon>Pseudomonadota</taxon>
        <taxon>Betaproteobacteria</taxon>
        <taxon>Burkholderiales</taxon>
        <taxon>Oxalobacteraceae</taxon>
        <taxon>Oxalicibacterium</taxon>
    </lineage>
</organism>
<evidence type="ECO:0000256" key="5">
    <source>
        <dbReference type="PIRNR" id="PIRNR019574"/>
    </source>
</evidence>
<keyword evidence="3 6" id="KW-0732">Signal</keyword>
<gene>
    <name evidence="7" type="primary">potD</name>
    <name evidence="7" type="ORF">GCM10008066_22200</name>
</gene>
<dbReference type="Pfam" id="PF13416">
    <property type="entry name" value="SBP_bac_8"/>
    <property type="match status" value="1"/>
</dbReference>
<evidence type="ECO:0000256" key="6">
    <source>
        <dbReference type="SAM" id="SignalP"/>
    </source>
</evidence>
<dbReference type="GO" id="GO:0019808">
    <property type="term" value="F:polyamine binding"/>
    <property type="evidence" value="ECO:0007669"/>
    <property type="project" value="InterPro"/>
</dbReference>
<evidence type="ECO:0000256" key="4">
    <source>
        <dbReference type="ARBA" id="ARBA00022764"/>
    </source>
</evidence>
<dbReference type="GO" id="GO:0042597">
    <property type="term" value="C:periplasmic space"/>
    <property type="evidence" value="ECO:0007669"/>
    <property type="project" value="UniProtKB-SubCell"/>
</dbReference>
<accession>A0A8J3AVQ7</accession>
<comment type="similarity">
    <text evidence="5">Belongs to the bacterial solute-binding protein PotD/PotF family.</text>
</comment>
<dbReference type="AlphaFoldDB" id="A0A8J3AVQ7"/>
<dbReference type="PIRSF" id="PIRSF019574">
    <property type="entry name" value="Periplasmic_polyamine_BP"/>
    <property type="match status" value="1"/>
</dbReference>
<comment type="function">
    <text evidence="5">Required for the activity of the bacterial periplasmic transport system of putrescine.</text>
</comment>
<evidence type="ECO:0000256" key="1">
    <source>
        <dbReference type="ARBA" id="ARBA00004418"/>
    </source>
</evidence>
<name>A0A8J3AVQ7_9BURK</name>
<dbReference type="CDD" id="cd13590">
    <property type="entry name" value="PBP2_PotD_PotF_like"/>
    <property type="match status" value="1"/>
</dbReference>
<dbReference type="RefSeq" id="WP_188381417.1">
    <property type="nucleotide sequence ID" value="NZ_BMDI01000002.1"/>
</dbReference>
<dbReference type="PRINTS" id="PR00909">
    <property type="entry name" value="SPERMDNBNDNG"/>
</dbReference>
<feature type="chain" id="PRO_5035205804" description="Putrescine-binding periplasmic protein" evidence="6">
    <location>
        <begin position="20"/>
        <end position="353"/>
    </location>
</feature>
<dbReference type="InterPro" id="IPR001188">
    <property type="entry name" value="Sperm_putr-bd"/>
</dbReference>
<proteinExistence type="inferred from homology"/>
<evidence type="ECO:0000313" key="8">
    <source>
        <dbReference type="Proteomes" id="UP000642180"/>
    </source>
</evidence>
<dbReference type="Proteomes" id="UP000642180">
    <property type="component" value="Unassembled WGS sequence"/>
</dbReference>
<dbReference type="InterPro" id="IPR006059">
    <property type="entry name" value="SBP"/>
</dbReference>
<keyword evidence="4 5" id="KW-0574">Periplasm</keyword>
<evidence type="ECO:0000313" key="7">
    <source>
        <dbReference type="EMBL" id="GGI20072.1"/>
    </source>
</evidence>